<proteinExistence type="predicted"/>
<accession>C6H943</accession>
<dbReference type="GO" id="GO:0005694">
    <property type="term" value="C:chromosome"/>
    <property type="evidence" value="ECO:0007669"/>
    <property type="project" value="UniProtKB-SubCell"/>
</dbReference>
<evidence type="ECO:0000313" key="4">
    <source>
        <dbReference type="EMBL" id="EER42826.1"/>
    </source>
</evidence>
<name>C6H943_AJECH</name>
<dbReference type="Gene3D" id="3.30.505.10">
    <property type="entry name" value="SH2 domain"/>
    <property type="match status" value="1"/>
</dbReference>
<dbReference type="InterPro" id="IPR017072">
    <property type="entry name" value="TF_Spt6"/>
</dbReference>
<dbReference type="VEuPathDB" id="FungiDB:HCDG_02724"/>
<dbReference type="GO" id="GO:0042393">
    <property type="term" value="F:histone binding"/>
    <property type="evidence" value="ECO:0007669"/>
    <property type="project" value="TreeGrafter"/>
</dbReference>
<evidence type="ECO:0000256" key="1">
    <source>
        <dbReference type="ARBA" id="ARBA00004286"/>
    </source>
</evidence>
<dbReference type="Proteomes" id="UP000002624">
    <property type="component" value="Unassembled WGS sequence"/>
</dbReference>
<protein>
    <submittedName>
        <fullName evidence="4">Transcription elongation factor spt6</fullName>
    </submittedName>
</protein>
<sequence>MAKKVDDMMNHEKFQEGSKADAEGWLTTYTIANPRRSAYAFCIDRKHPGYFHLCFKAGENAQLNSWAVKVIPQGYELQRNPYPDMMALCNGFKLLFANLQARAKARGGGGGYK</sequence>
<evidence type="ECO:0000313" key="5">
    <source>
        <dbReference type="Proteomes" id="UP000002624"/>
    </source>
</evidence>
<keyword evidence="4" id="KW-0648">Protein biosynthesis</keyword>
<dbReference type="GO" id="GO:0140673">
    <property type="term" value="P:transcription elongation-coupled chromatin remodeling"/>
    <property type="evidence" value="ECO:0007669"/>
    <property type="project" value="InterPro"/>
</dbReference>
<dbReference type="PANTHER" id="PTHR10145:SF6">
    <property type="entry name" value="TRANSCRIPTION ELONGATION FACTOR SPT6"/>
    <property type="match status" value="1"/>
</dbReference>
<dbReference type="EMBL" id="GG692421">
    <property type="protein sequence ID" value="EER42826.1"/>
    <property type="molecule type" value="Genomic_DNA"/>
</dbReference>
<dbReference type="Pfam" id="PF14633">
    <property type="entry name" value="SH2_2"/>
    <property type="match status" value="1"/>
</dbReference>
<dbReference type="GO" id="GO:0008023">
    <property type="term" value="C:transcription elongation factor complex"/>
    <property type="evidence" value="ECO:0007669"/>
    <property type="project" value="TreeGrafter"/>
</dbReference>
<reference evidence="5" key="1">
    <citation type="submission" date="2009-05" db="EMBL/GenBank/DDBJ databases">
        <title>The genome sequence of Ajellomyces capsulatus strain H143.</title>
        <authorList>
            <person name="Champion M."/>
            <person name="Cuomo C.A."/>
            <person name="Ma L.-J."/>
            <person name="Henn M.R."/>
            <person name="Sil A."/>
            <person name="Goldman B."/>
            <person name="Young S.K."/>
            <person name="Kodira C.D."/>
            <person name="Zeng Q."/>
            <person name="Koehrsen M."/>
            <person name="Alvarado L."/>
            <person name="Berlin A.M."/>
            <person name="Borenstein D."/>
            <person name="Chen Z."/>
            <person name="Engels R."/>
            <person name="Freedman E."/>
            <person name="Gellesch M."/>
            <person name="Goldberg J."/>
            <person name="Griggs A."/>
            <person name="Gujja S."/>
            <person name="Heiman D.I."/>
            <person name="Hepburn T.A."/>
            <person name="Howarth C."/>
            <person name="Jen D."/>
            <person name="Larson L."/>
            <person name="Lewis B."/>
            <person name="Mehta T."/>
            <person name="Park D."/>
            <person name="Pearson M."/>
            <person name="Roberts A."/>
            <person name="Saif S."/>
            <person name="Shea T.D."/>
            <person name="Shenoy N."/>
            <person name="Sisk P."/>
            <person name="Stolte C."/>
            <person name="Sykes S."/>
            <person name="Walk T."/>
            <person name="White J."/>
            <person name="Yandava C."/>
            <person name="Klein B."/>
            <person name="McEwen J.G."/>
            <person name="Puccia R."/>
            <person name="Goldman G.H."/>
            <person name="Felipe M.S."/>
            <person name="Nino-Vega G."/>
            <person name="San-Blas G."/>
            <person name="Taylor J.W."/>
            <person name="Mendoza L."/>
            <person name="Galagan J.E."/>
            <person name="Nusbaum C."/>
            <person name="Birren B.W."/>
        </authorList>
    </citation>
    <scope>NUCLEOTIDE SEQUENCE [LARGE SCALE GENOMIC DNA]</scope>
    <source>
        <strain evidence="5">H143</strain>
    </source>
</reference>
<dbReference type="GO" id="GO:0003746">
    <property type="term" value="F:translation elongation factor activity"/>
    <property type="evidence" value="ECO:0007669"/>
    <property type="project" value="UniProtKB-KW"/>
</dbReference>
<dbReference type="FunFam" id="3.30.505.10:FF:000065">
    <property type="entry name" value="Transcription elongation factor SPT6"/>
    <property type="match status" value="1"/>
</dbReference>
<dbReference type="InterPro" id="IPR036860">
    <property type="entry name" value="SH2_dom_sf"/>
</dbReference>
<organism evidence="4 5">
    <name type="scientific">Ajellomyces capsulatus (strain H143)</name>
    <name type="common">Darling's disease fungus</name>
    <name type="synonym">Histoplasma capsulatum</name>
    <dbReference type="NCBI Taxonomy" id="544712"/>
    <lineage>
        <taxon>Eukaryota</taxon>
        <taxon>Fungi</taxon>
        <taxon>Dikarya</taxon>
        <taxon>Ascomycota</taxon>
        <taxon>Pezizomycotina</taxon>
        <taxon>Eurotiomycetes</taxon>
        <taxon>Eurotiomycetidae</taxon>
        <taxon>Onygenales</taxon>
        <taxon>Ajellomycetaceae</taxon>
        <taxon>Histoplasma</taxon>
    </lineage>
</organism>
<dbReference type="GO" id="GO:0031491">
    <property type="term" value="F:nucleosome binding"/>
    <property type="evidence" value="ECO:0007669"/>
    <property type="project" value="TreeGrafter"/>
</dbReference>
<dbReference type="OMA" id="PELCNAS"/>
<keyword evidence="4" id="KW-0251">Elongation factor</keyword>
<evidence type="ECO:0000259" key="3">
    <source>
        <dbReference type="Pfam" id="PF14633"/>
    </source>
</evidence>
<keyword evidence="2" id="KW-0158">Chromosome</keyword>
<dbReference type="GO" id="GO:0034728">
    <property type="term" value="P:nucleosome organization"/>
    <property type="evidence" value="ECO:0007669"/>
    <property type="project" value="TreeGrafter"/>
</dbReference>
<dbReference type="InterPro" id="IPR035420">
    <property type="entry name" value="Spt6_SH2"/>
</dbReference>
<feature type="domain" description="Spt6 SH2" evidence="3">
    <location>
        <begin position="1"/>
        <end position="94"/>
    </location>
</feature>
<evidence type="ECO:0000256" key="2">
    <source>
        <dbReference type="ARBA" id="ARBA00022454"/>
    </source>
</evidence>
<dbReference type="CDD" id="cd09928">
    <property type="entry name" value="SH2_Cterm_SPT6_like"/>
    <property type="match status" value="1"/>
</dbReference>
<dbReference type="AlphaFoldDB" id="C6H943"/>
<comment type="subcellular location">
    <subcellularLocation>
        <location evidence="1">Chromosome</location>
    </subcellularLocation>
</comment>
<dbReference type="InterPro" id="IPR035018">
    <property type="entry name" value="Spt6_SH2_C"/>
</dbReference>
<dbReference type="PANTHER" id="PTHR10145">
    <property type="entry name" value="TRANSCRIPTION ELONGATION FACTOR SPT6"/>
    <property type="match status" value="1"/>
</dbReference>
<gene>
    <name evidence="4" type="ORF">HCDG_02724</name>
</gene>
<dbReference type="HOGENOM" id="CLU_2132835_0_0_1"/>
<dbReference type="STRING" id="544712.C6H943"/>